<proteinExistence type="predicted"/>
<name>A0A8B6E1W2_MYTGA</name>
<accession>A0A8B6E1W2</accession>
<evidence type="ECO:0000313" key="2">
    <source>
        <dbReference type="EMBL" id="VDI27840.1"/>
    </source>
</evidence>
<reference evidence="2" key="1">
    <citation type="submission" date="2018-11" db="EMBL/GenBank/DDBJ databases">
        <authorList>
            <person name="Alioto T."/>
            <person name="Alioto T."/>
        </authorList>
    </citation>
    <scope>NUCLEOTIDE SEQUENCE</scope>
</reference>
<feature type="compositionally biased region" description="Acidic residues" evidence="1">
    <location>
        <begin position="169"/>
        <end position="180"/>
    </location>
</feature>
<protein>
    <submittedName>
        <fullName evidence="2">Uncharacterized protein</fullName>
    </submittedName>
</protein>
<comment type="caution">
    <text evidence="2">The sequence shown here is derived from an EMBL/GenBank/DDBJ whole genome shotgun (WGS) entry which is preliminary data.</text>
</comment>
<keyword evidence="3" id="KW-1185">Reference proteome</keyword>
<feature type="region of interest" description="Disordered" evidence="1">
    <location>
        <begin position="163"/>
        <end position="213"/>
    </location>
</feature>
<evidence type="ECO:0000256" key="1">
    <source>
        <dbReference type="SAM" id="MobiDB-lite"/>
    </source>
</evidence>
<dbReference type="EMBL" id="UYJE01004422">
    <property type="protein sequence ID" value="VDI27840.1"/>
    <property type="molecule type" value="Genomic_DNA"/>
</dbReference>
<organism evidence="2 3">
    <name type="scientific">Mytilus galloprovincialis</name>
    <name type="common">Mediterranean mussel</name>
    <dbReference type="NCBI Taxonomy" id="29158"/>
    <lineage>
        <taxon>Eukaryota</taxon>
        <taxon>Metazoa</taxon>
        <taxon>Spiralia</taxon>
        <taxon>Lophotrochozoa</taxon>
        <taxon>Mollusca</taxon>
        <taxon>Bivalvia</taxon>
        <taxon>Autobranchia</taxon>
        <taxon>Pteriomorphia</taxon>
        <taxon>Mytilida</taxon>
        <taxon>Mytiloidea</taxon>
        <taxon>Mytilidae</taxon>
        <taxon>Mytilinae</taxon>
        <taxon>Mytilus</taxon>
    </lineage>
</organism>
<gene>
    <name evidence="2" type="ORF">MGAL_10B055618</name>
</gene>
<dbReference type="Proteomes" id="UP000596742">
    <property type="component" value="Unassembled WGS sequence"/>
</dbReference>
<feature type="compositionally biased region" description="Low complexity" evidence="1">
    <location>
        <begin position="202"/>
        <end position="213"/>
    </location>
</feature>
<evidence type="ECO:0000313" key="3">
    <source>
        <dbReference type="Proteomes" id="UP000596742"/>
    </source>
</evidence>
<sequence length="226" mass="23801">MEFNAPSPYKAITGLDGSLPFPVTATTEGQGTPPNSSQLTNVFTSVTSKTGQQSLNAGSVGYHGGVPTITTVAHTFSRQVDTTGSISSYPGTSMGLNLPGSRAPASYCGFTLPASASNAMSWSRPPWSQGYPFSGFHGQGFLISRLGTLENIDNKSNSPVISLCPDYDIGSDPEDSDEEERLSVVPGSQEEGFTSDEKDDNSVQVSQNVSQPSVPVSISSVIYQFQ</sequence>
<dbReference type="AlphaFoldDB" id="A0A8B6E1W2"/>